<gene>
    <name evidence="2" type="ORF">KL771_06165</name>
</gene>
<name>A0A947GE70_9HYPH</name>
<dbReference type="InterPro" id="IPR002716">
    <property type="entry name" value="PIN_dom"/>
</dbReference>
<dbReference type="InterPro" id="IPR029060">
    <property type="entry name" value="PIN-like_dom_sf"/>
</dbReference>
<protein>
    <submittedName>
        <fullName evidence="2">Type II toxin-antitoxin system VapC family toxin</fullName>
    </submittedName>
</protein>
<evidence type="ECO:0000313" key="3">
    <source>
        <dbReference type="Proteomes" id="UP000766595"/>
    </source>
</evidence>
<evidence type="ECO:0000313" key="2">
    <source>
        <dbReference type="EMBL" id="MBT9289025.1"/>
    </source>
</evidence>
<dbReference type="Gene3D" id="3.40.50.1010">
    <property type="entry name" value="5'-nuclease"/>
    <property type="match status" value="1"/>
</dbReference>
<dbReference type="RefSeq" id="WP_261967679.1">
    <property type="nucleotide sequence ID" value="NZ_JAHHZF010000003.1"/>
</dbReference>
<accession>A0A947GE70</accession>
<reference evidence="2 3" key="1">
    <citation type="submission" date="2021-06" db="EMBL/GenBank/DDBJ databases">
        <authorList>
            <person name="Grouzdev D.S."/>
            <person name="Koziaeva V."/>
        </authorList>
    </citation>
    <scope>NUCLEOTIDE SEQUENCE [LARGE SCALE GENOMIC DNA]</scope>
    <source>
        <strain evidence="2 3">22</strain>
    </source>
</reference>
<keyword evidence="3" id="KW-1185">Reference proteome</keyword>
<dbReference type="PANTHER" id="PTHR36173:SF2">
    <property type="entry name" value="RIBONUCLEASE VAPC16"/>
    <property type="match status" value="1"/>
</dbReference>
<dbReference type="InterPro" id="IPR041705">
    <property type="entry name" value="PIN_Sll0205"/>
</dbReference>
<proteinExistence type="predicted"/>
<dbReference type="PANTHER" id="PTHR36173">
    <property type="entry name" value="RIBONUCLEASE VAPC16-RELATED"/>
    <property type="match status" value="1"/>
</dbReference>
<sequence length="147" mass="16684">MVKRVLRLHRRTAGRQASRLLLDTHILIHVVSGTSDLVPHRHQQVLADHRSTLKVSVVSLWEIAIKMRLGKLGLPIPLVEVHEFFTAEGFGLLPITARHVMAEVDPWPPTRDPFDRLLLAQAQVEGLRLMTLDRALVDHPLAWRAEV</sequence>
<dbReference type="SUPFAM" id="SSF88723">
    <property type="entry name" value="PIN domain-like"/>
    <property type="match status" value="1"/>
</dbReference>
<dbReference type="Pfam" id="PF01850">
    <property type="entry name" value="PIN"/>
    <property type="match status" value="1"/>
</dbReference>
<feature type="domain" description="PIN" evidence="1">
    <location>
        <begin position="21"/>
        <end position="136"/>
    </location>
</feature>
<dbReference type="CDD" id="cd09872">
    <property type="entry name" value="PIN_Sll0205-like"/>
    <property type="match status" value="1"/>
</dbReference>
<dbReference type="AlphaFoldDB" id="A0A947GE70"/>
<organism evidence="2 3">
    <name type="scientific">Prosthecodimorpha staleyi</name>
    <dbReference type="NCBI Taxonomy" id="2840188"/>
    <lineage>
        <taxon>Bacteria</taxon>
        <taxon>Pseudomonadati</taxon>
        <taxon>Pseudomonadota</taxon>
        <taxon>Alphaproteobacteria</taxon>
        <taxon>Hyphomicrobiales</taxon>
        <taxon>Ancalomicrobiaceae</taxon>
        <taxon>Prosthecodimorpha</taxon>
    </lineage>
</organism>
<dbReference type="InterPro" id="IPR052919">
    <property type="entry name" value="TA_system_RNase"/>
</dbReference>
<comment type="caution">
    <text evidence="2">The sequence shown here is derived from an EMBL/GenBank/DDBJ whole genome shotgun (WGS) entry which is preliminary data.</text>
</comment>
<dbReference type="Proteomes" id="UP000766595">
    <property type="component" value="Unassembled WGS sequence"/>
</dbReference>
<evidence type="ECO:0000259" key="1">
    <source>
        <dbReference type="Pfam" id="PF01850"/>
    </source>
</evidence>
<dbReference type="EMBL" id="JAHHZF010000003">
    <property type="protein sequence ID" value="MBT9289025.1"/>
    <property type="molecule type" value="Genomic_DNA"/>
</dbReference>